<dbReference type="Proteomes" id="UP001497680">
    <property type="component" value="Unassembled WGS sequence"/>
</dbReference>
<sequence>MKTAIFLSAMFGTLASCGLWAQFCDDMDCHYNCGESVSLDDSGCLSNEDGRQSVLFHGDDNQDYSLVFSPGADCNCQNDCADIGLYSEGRHCYYLVDRAVARSFRFQQEYCQSNNCPSQSVLGNRTATLSQA</sequence>
<proteinExistence type="predicted"/>
<reference evidence="1 2" key="1">
    <citation type="journal article" date="2022" name="New Phytol.">
        <title>Ecological generalism drives hyperdiversity of secondary metabolite gene clusters in xylarialean endophytes.</title>
        <authorList>
            <person name="Franco M.E.E."/>
            <person name="Wisecaver J.H."/>
            <person name="Arnold A.E."/>
            <person name="Ju Y.M."/>
            <person name="Slot J.C."/>
            <person name="Ahrendt S."/>
            <person name="Moore L.P."/>
            <person name="Eastman K.E."/>
            <person name="Scott K."/>
            <person name="Konkel Z."/>
            <person name="Mondo S.J."/>
            <person name="Kuo A."/>
            <person name="Hayes R.D."/>
            <person name="Haridas S."/>
            <person name="Andreopoulos B."/>
            <person name="Riley R."/>
            <person name="LaButti K."/>
            <person name="Pangilinan J."/>
            <person name="Lipzen A."/>
            <person name="Amirebrahimi M."/>
            <person name="Yan J."/>
            <person name="Adam C."/>
            <person name="Keymanesh K."/>
            <person name="Ng V."/>
            <person name="Louie K."/>
            <person name="Northen T."/>
            <person name="Drula E."/>
            <person name="Henrissat B."/>
            <person name="Hsieh H.M."/>
            <person name="Youens-Clark K."/>
            <person name="Lutzoni F."/>
            <person name="Miadlikowska J."/>
            <person name="Eastwood D.C."/>
            <person name="Hamelin R.C."/>
            <person name="Grigoriev I.V."/>
            <person name="U'Ren J.M."/>
        </authorList>
    </citation>
    <scope>NUCLEOTIDE SEQUENCE [LARGE SCALE GENOMIC DNA]</scope>
    <source>
        <strain evidence="1 2">ER1909</strain>
    </source>
</reference>
<evidence type="ECO:0000313" key="2">
    <source>
        <dbReference type="Proteomes" id="UP001497680"/>
    </source>
</evidence>
<gene>
    <name evidence="1" type="ORF">F4821DRAFT_280034</name>
</gene>
<name>A0ACC0CVD0_9PEZI</name>
<keyword evidence="2" id="KW-1185">Reference proteome</keyword>
<accession>A0ACC0CVD0</accession>
<protein>
    <submittedName>
        <fullName evidence="1">Uncharacterized protein</fullName>
    </submittedName>
</protein>
<organism evidence="1 2">
    <name type="scientific">Hypoxylon rubiginosum</name>
    <dbReference type="NCBI Taxonomy" id="110542"/>
    <lineage>
        <taxon>Eukaryota</taxon>
        <taxon>Fungi</taxon>
        <taxon>Dikarya</taxon>
        <taxon>Ascomycota</taxon>
        <taxon>Pezizomycotina</taxon>
        <taxon>Sordariomycetes</taxon>
        <taxon>Xylariomycetidae</taxon>
        <taxon>Xylariales</taxon>
        <taxon>Hypoxylaceae</taxon>
        <taxon>Hypoxylon</taxon>
    </lineage>
</organism>
<evidence type="ECO:0000313" key="1">
    <source>
        <dbReference type="EMBL" id="KAI6084401.1"/>
    </source>
</evidence>
<comment type="caution">
    <text evidence="1">The sequence shown here is derived from an EMBL/GenBank/DDBJ whole genome shotgun (WGS) entry which is preliminary data.</text>
</comment>
<dbReference type="EMBL" id="MU394337">
    <property type="protein sequence ID" value="KAI6084401.1"/>
    <property type="molecule type" value="Genomic_DNA"/>
</dbReference>